<evidence type="ECO:0000256" key="9">
    <source>
        <dbReference type="ARBA" id="ARBA00023180"/>
    </source>
</evidence>
<sequence>MSKVSYIFLLCLCFLSLGLCNGGELRKNFYRTSCPQAEQIVRDITRKNVATNAALPAKLLRMHFHDCFVRVKNLLLFFCQGCDGSVLIDSTANNTAEKDTIPNRSLAGFDVIDEIKTQLEKTCPGKVSCADIVALSARDSVSVQNRTMWEVLTGRRDGKISRASEALADIPSPFSNFTILRQSFANKSLTVKDLVVLSGTKLLWFKYIGAHTIGVGHCNFFSNRLYNFTGKGDADPSLNATYAATLRSKCRNLSDNTTTVEMDPGSSLTFDNHYFPTLKLQQGLFQSDAALLTNNVANDPTSARIVTEFQSQAAFLEQFGKSMVKMGGIEVLVGDEGEIRKNCRVVN</sequence>
<dbReference type="EC" id="1.11.1.7" evidence="2 10"/>
<keyword evidence="4 10" id="KW-0349">Heme</keyword>
<comment type="cofactor">
    <cofactor evidence="10">
        <name>heme b</name>
        <dbReference type="ChEBI" id="CHEBI:60344"/>
    </cofactor>
    <text evidence="10">Binds 1 heme b (iron(II)-protoporphyrin IX) group per subunit.</text>
</comment>
<keyword evidence="10" id="KW-0732">Signal</keyword>
<keyword evidence="10" id="KW-0964">Secreted</keyword>
<keyword evidence="10" id="KW-0376">Hydrogen peroxide</keyword>
<evidence type="ECO:0000256" key="2">
    <source>
        <dbReference type="ARBA" id="ARBA00012313"/>
    </source>
</evidence>
<dbReference type="PROSITE" id="PS50873">
    <property type="entry name" value="PEROXIDASE_4"/>
    <property type="match status" value="1"/>
</dbReference>
<name>A0ABR0V562_REHGL</name>
<evidence type="ECO:0000256" key="10">
    <source>
        <dbReference type="RuleBase" id="RU362060"/>
    </source>
</evidence>
<evidence type="ECO:0000256" key="8">
    <source>
        <dbReference type="ARBA" id="ARBA00023157"/>
    </source>
</evidence>
<keyword evidence="9" id="KW-0325">Glycoprotein</keyword>
<dbReference type="Proteomes" id="UP001318860">
    <property type="component" value="Unassembled WGS sequence"/>
</dbReference>
<feature type="domain" description="Plant heme peroxidase family profile" evidence="11">
    <location>
        <begin position="24"/>
        <end position="347"/>
    </location>
</feature>
<feature type="signal peptide" evidence="10">
    <location>
        <begin position="1"/>
        <end position="22"/>
    </location>
</feature>
<dbReference type="PANTHER" id="PTHR31235">
    <property type="entry name" value="PEROXIDASE 25-RELATED"/>
    <property type="match status" value="1"/>
</dbReference>
<gene>
    <name evidence="12" type="ORF">DH2020_035879</name>
</gene>
<keyword evidence="8" id="KW-1015">Disulfide bond</keyword>
<keyword evidence="10" id="KW-0106">Calcium</keyword>
<dbReference type="Pfam" id="PF00141">
    <property type="entry name" value="peroxidase"/>
    <property type="match status" value="1"/>
</dbReference>
<keyword evidence="7 10" id="KW-0408">Iron</keyword>
<feature type="chain" id="PRO_5044982708" description="Peroxidase" evidence="10">
    <location>
        <begin position="23"/>
        <end position="347"/>
    </location>
</feature>
<comment type="catalytic activity">
    <reaction evidence="1 10">
        <text>2 a phenolic donor + H2O2 = 2 a phenolic radical donor + 2 H2O</text>
        <dbReference type="Rhea" id="RHEA:56136"/>
        <dbReference type="ChEBI" id="CHEBI:15377"/>
        <dbReference type="ChEBI" id="CHEBI:16240"/>
        <dbReference type="ChEBI" id="CHEBI:139520"/>
        <dbReference type="ChEBI" id="CHEBI:139521"/>
        <dbReference type="EC" id="1.11.1.7"/>
    </reaction>
</comment>
<dbReference type="PRINTS" id="PR00458">
    <property type="entry name" value="PEROXIDASE"/>
</dbReference>
<evidence type="ECO:0000256" key="3">
    <source>
        <dbReference type="ARBA" id="ARBA00022559"/>
    </source>
</evidence>
<accession>A0ABR0V562</accession>
<dbReference type="Gene3D" id="1.10.520.10">
    <property type="match status" value="1"/>
</dbReference>
<dbReference type="PRINTS" id="PR00461">
    <property type="entry name" value="PLPEROXIDASE"/>
</dbReference>
<evidence type="ECO:0000313" key="12">
    <source>
        <dbReference type="EMBL" id="KAK6130374.1"/>
    </source>
</evidence>
<dbReference type="SUPFAM" id="SSF48113">
    <property type="entry name" value="Heme-dependent peroxidases"/>
    <property type="match status" value="1"/>
</dbReference>
<comment type="similarity">
    <text evidence="10">Belongs to the peroxidase family. Classical plant (class III) peroxidase subfamily.</text>
</comment>
<keyword evidence="13" id="KW-1185">Reference proteome</keyword>
<dbReference type="InterPro" id="IPR000823">
    <property type="entry name" value="Peroxidase_pln"/>
</dbReference>
<proteinExistence type="inferred from homology"/>
<keyword evidence="6 10" id="KW-0560">Oxidoreductase</keyword>
<dbReference type="CDD" id="cd00693">
    <property type="entry name" value="secretory_peroxidase"/>
    <property type="match status" value="1"/>
</dbReference>
<reference evidence="12 13" key="1">
    <citation type="journal article" date="2021" name="Comput. Struct. Biotechnol. J.">
        <title>De novo genome assembly of the potent medicinal plant Rehmannia glutinosa using nanopore technology.</title>
        <authorList>
            <person name="Ma L."/>
            <person name="Dong C."/>
            <person name="Song C."/>
            <person name="Wang X."/>
            <person name="Zheng X."/>
            <person name="Niu Y."/>
            <person name="Chen S."/>
            <person name="Feng W."/>
        </authorList>
    </citation>
    <scope>NUCLEOTIDE SEQUENCE [LARGE SCALE GENOMIC DNA]</scope>
    <source>
        <strain evidence="12">DH-2019</strain>
    </source>
</reference>
<dbReference type="InterPro" id="IPR033905">
    <property type="entry name" value="Secretory_peroxidase"/>
</dbReference>
<dbReference type="Gene3D" id="1.10.420.10">
    <property type="entry name" value="Peroxidase, domain 2"/>
    <property type="match status" value="1"/>
</dbReference>
<evidence type="ECO:0000313" key="13">
    <source>
        <dbReference type="Proteomes" id="UP001318860"/>
    </source>
</evidence>
<evidence type="ECO:0000256" key="4">
    <source>
        <dbReference type="ARBA" id="ARBA00022617"/>
    </source>
</evidence>
<comment type="function">
    <text evidence="10">Removal of H(2)O(2), oxidation of toxic reductants, biosynthesis and degradation of lignin, suberization, auxin catabolism, response to environmental stresses such as wounding, pathogen attack and oxidative stress.</text>
</comment>
<comment type="subcellular location">
    <subcellularLocation>
        <location evidence="10">Secreted</location>
    </subcellularLocation>
</comment>
<dbReference type="EMBL" id="JABTTQ020001580">
    <property type="protein sequence ID" value="KAK6130374.1"/>
    <property type="molecule type" value="Genomic_DNA"/>
</dbReference>
<evidence type="ECO:0000256" key="7">
    <source>
        <dbReference type="ARBA" id="ARBA00023004"/>
    </source>
</evidence>
<keyword evidence="5 10" id="KW-0479">Metal-binding</keyword>
<evidence type="ECO:0000256" key="1">
    <source>
        <dbReference type="ARBA" id="ARBA00000189"/>
    </source>
</evidence>
<comment type="cofactor">
    <cofactor evidence="10">
        <name>Ca(2+)</name>
        <dbReference type="ChEBI" id="CHEBI:29108"/>
    </cofactor>
    <text evidence="10">Binds 2 calcium ions per subunit.</text>
</comment>
<protein>
    <recommendedName>
        <fullName evidence="2 10">Peroxidase</fullName>
        <ecNumber evidence="2 10">1.11.1.7</ecNumber>
    </recommendedName>
</protein>
<evidence type="ECO:0000259" key="11">
    <source>
        <dbReference type="PROSITE" id="PS50873"/>
    </source>
</evidence>
<keyword evidence="3 10" id="KW-0575">Peroxidase</keyword>
<dbReference type="InterPro" id="IPR002016">
    <property type="entry name" value="Haem_peroxidase"/>
</dbReference>
<evidence type="ECO:0000256" key="6">
    <source>
        <dbReference type="ARBA" id="ARBA00023002"/>
    </source>
</evidence>
<comment type="caution">
    <text evidence="12">The sequence shown here is derived from an EMBL/GenBank/DDBJ whole genome shotgun (WGS) entry which is preliminary data.</text>
</comment>
<organism evidence="12 13">
    <name type="scientific">Rehmannia glutinosa</name>
    <name type="common">Chinese foxglove</name>
    <dbReference type="NCBI Taxonomy" id="99300"/>
    <lineage>
        <taxon>Eukaryota</taxon>
        <taxon>Viridiplantae</taxon>
        <taxon>Streptophyta</taxon>
        <taxon>Embryophyta</taxon>
        <taxon>Tracheophyta</taxon>
        <taxon>Spermatophyta</taxon>
        <taxon>Magnoliopsida</taxon>
        <taxon>eudicotyledons</taxon>
        <taxon>Gunneridae</taxon>
        <taxon>Pentapetalae</taxon>
        <taxon>asterids</taxon>
        <taxon>lamiids</taxon>
        <taxon>Lamiales</taxon>
        <taxon>Orobanchaceae</taxon>
        <taxon>Rehmannieae</taxon>
        <taxon>Rehmannia</taxon>
    </lineage>
</organism>
<evidence type="ECO:0000256" key="5">
    <source>
        <dbReference type="ARBA" id="ARBA00022723"/>
    </source>
</evidence>
<dbReference type="InterPro" id="IPR010255">
    <property type="entry name" value="Haem_peroxidase_sf"/>
</dbReference>